<organism evidence="1 2">
    <name type="scientific">Jatrophihabitans telluris</name>
    <dbReference type="NCBI Taxonomy" id="2038343"/>
    <lineage>
        <taxon>Bacteria</taxon>
        <taxon>Bacillati</taxon>
        <taxon>Actinomycetota</taxon>
        <taxon>Actinomycetes</taxon>
        <taxon>Jatrophihabitantales</taxon>
        <taxon>Jatrophihabitantaceae</taxon>
        <taxon>Jatrophihabitans</taxon>
    </lineage>
</organism>
<dbReference type="PANTHER" id="PTHR43434:SF16">
    <property type="entry name" value="BLL8046 PROTEIN"/>
    <property type="match status" value="1"/>
</dbReference>
<name>A0ABY4QVQ4_9ACTN</name>
<dbReference type="PRINTS" id="PR00413">
    <property type="entry name" value="HADHALOGNASE"/>
</dbReference>
<reference evidence="1" key="1">
    <citation type="journal article" date="2018" name="Int. J. Syst. Evol. Microbiol.">
        <title>Jatrophihabitans telluris sp. nov., isolated from sediment soil of lava forest wetlands and the emended description of the genus Jatrophihabitans.</title>
        <authorList>
            <person name="Lee K.C."/>
            <person name="Suh M.K."/>
            <person name="Eom M.K."/>
            <person name="Kim K.K."/>
            <person name="Kim J.S."/>
            <person name="Kim D.S."/>
            <person name="Ko S.H."/>
            <person name="Shin Y.K."/>
            <person name="Lee J.S."/>
        </authorList>
    </citation>
    <scope>NUCLEOTIDE SEQUENCE</scope>
    <source>
        <strain evidence="1">N237</strain>
    </source>
</reference>
<keyword evidence="1" id="KW-0378">Hydrolase</keyword>
<evidence type="ECO:0000313" key="1">
    <source>
        <dbReference type="EMBL" id="UQX87580.1"/>
    </source>
</evidence>
<dbReference type="SUPFAM" id="SSF56784">
    <property type="entry name" value="HAD-like"/>
    <property type="match status" value="1"/>
</dbReference>
<dbReference type="InterPro" id="IPR036412">
    <property type="entry name" value="HAD-like_sf"/>
</dbReference>
<dbReference type="NCBIfam" id="TIGR01509">
    <property type="entry name" value="HAD-SF-IA-v3"/>
    <property type="match status" value="1"/>
</dbReference>
<dbReference type="Proteomes" id="UP001056336">
    <property type="component" value="Chromosome"/>
</dbReference>
<reference evidence="1" key="2">
    <citation type="submission" date="2022-05" db="EMBL/GenBank/DDBJ databases">
        <authorList>
            <person name="Kim J.-S."/>
            <person name="Lee K."/>
            <person name="Suh M."/>
            <person name="Eom M."/>
            <person name="Kim J.-S."/>
            <person name="Kim D.-S."/>
            <person name="Ko S.-H."/>
            <person name="Shin Y."/>
            <person name="Lee J.-S."/>
        </authorList>
    </citation>
    <scope>NUCLEOTIDE SEQUENCE</scope>
    <source>
        <strain evidence="1">N237</strain>
    </source>
</reference>
<dbReference type="InterPro" id="IPR023214">
    <property type="entry name" value="HAD_sf"/>
</dbReference>
<dbReference type="NCBIfam" id="TIGR01549">
    <property type="entry name" value="HAD-SF-IA-v1"/>
    <property type="match status" value="1"/>
</dbReference>
<dbReference type="GO" id="GO:0016787">
    <property type="term" value="F:hydrolase activity"/>
    <property type="evidence" value="ECO:0007669"/>
    <property type="project" value="UniProtKB-KW"/>
</dbReference>
<dbReference type="Gene3D" id="3.40.50.1000">
    <property type="entry name" value="HAD superfamily/HAD-like"/>
    <property type="match status" value="1"/>
</dbReference>
<dbReference type="EMBL" id="CP097332">
    <property type="protein sequence ID" value="UQX87580.1"/>
    <property type="molecule type" value="Genomic_DNA"/>
</dbReference>
<gene>
    <name evidence="1" type="ORF">M6D93_14900</name>
</gene>
<protein>
    <submittedName>
        <fullName evidence="1">HAD family hydrolase</fullName>
    </submittedName>
</protein>
<dbReference type="RefSeq" id="WP_249770239.1">
    <property type="nucleotide sequence ID" value="NZ_CP097332.1"/>
</dbReference>
<proteinExistence type="predicted"/>
<dbReference type="Pfam" id="PF00702">
    <property type="entry name" value="Hydrolase"/>
    <property type="match status" value="1"/>
</dbReference>
<dbReference type="SFLD" id="SFLDG01129">
    <property type="entry name" value="C1.5:_HAD__Beta-PGM__Phosphata"/>
    <property type="match status" value="1"/>
</dbReference>
<dbReference type="InterPro" id="IPR050155">
    <property type="entry name" value="HAD-like_hydrolase_sf"/>
</dbReference>
<sequence length="221" mass="23196">MAHIEGVLFDVDGTLVDTTFIHTVCWWQAFRQADLDAQMAVIHRSIGMGGPRLIDNALGERASGVDTDALSAAHDALYSAYWPQLRVLPGARDLLLRTKRAGLKVILASSAKQSDLDVLLGVLDVGDAIDVVTSSSDAEDSKPAPDIIEVALTKAKLPAERTAFVGDAVWDVHAAAAAGVACIGLESGGTSAAELTEAGAVATYRDPAHLLEHFDGSLLGR</sequence>
<dbReference type="PANTHER" id="PTHR43434">
    <property type="entry name" value="PHOSPHOGLYCOLATE PHOSPHATASE"/>
    <property type="match status" value="1"/>
</dbReference>
<accession>A0ABY4QVQ4</accession>
<dbReference type="InterPro" id="IPR023198">
    <property type="entry name" value="PGP-like_dom2"/>
</dbReference>
<evidence type="ECO:0000313" key="2">
    <source>
        <dbReference type="Proteomes" id="UP001056336"/>
    </source>
</evidence>
<keyword evidence="2" id="KW-1185">Reference proteome</keyword>
<dbReference type="InterPro" id="IPR006439">
    <property type="entry name" value="HAD-SF_hydro_IA"/>
</dbReference>
<dbReference type="Gene3D" id="1.10.150.240">
    <property type="entry name" value="Putative phosphatase, domain 2"/>
    <property type="match status" value="1"/>
</dbReference>
<dbReference type="SFLD" id="SFLDS00003">
    <property type="entry name" value="Haloacid_Dehalogenase"/>
    <property type="match status" value="1"/>
</dbReference>